<evidence type="ECO:0000256" key="1">
    <source>
        <dbReference type="ARBA" id="ARBA00004771"/>
    </source>
</evidence>
<evidence type="ECO:0000256" key="2">
    <source>
        <dbReference type="ARBA" id="ARBA00005189"/>
    </source>
</evidence>
<dbReference type="GO" id="GO:0051701">
    <property type="term" value="P:biological process involved in interaction with host"/>
    <property type="evidence" value="ECO:0007669"/>
    <property type="project" value="TreeGrafter"/>
</dbReference>
<dbReference type="GO" id="GO:0071731">
    <property type="term" value="P:response to nitric oxide"/>
    <property type="evidence" value="ECO:0007669"/>
    <property type="project" value="TreeGrafter"/>
</dbReference>
<dbReference type="Proteomes" id="UP000259273">
    <property type="component" value="Unassembled WGS sequence"/>
</dbReference>
<dbReference type="InterPro" id="IPR009721">
    <property type="entry name" value="O-acyltransferase_WSD1_C"/>
</dbReference>
<proteinExistence type="inferred from homology"/>
<comment type="caution">
    <text evidence="11">The sequence shown here is derived from an EMBL/GenBank/DDBJ whole genome shotgun (WGS) entry which is preliminary data.</text>
</comment>
<evidence type="ECO:0000256" key="4">
    <source>
        <dbReference type="ARBA" id="ARBA00013244"/>
    </source>
</evidence>
<keyword evidence="7 11" id="KW-0012">Acyltransferase</keyword>
<dbReference type="Pfam" id="PF03007">
    <property type="entry name" value="WS_DGAT_cat"/>
    <property type="match status" value="1"/>
</dbReference>
<feature type="domain" description="O-acyltransferase WSD1 C-terminal" evidence="10">
    <location>
        <begin position="287"/>
        <end position="326"/>
    </location>
</feature>
<evidence type="ECO:0000259" key="9">
    <source>
        <dbReference type="Pfam" id="PF03007"/>
    </source>
</evidence>
<evidence type="ECO:0000313" key="11">
    <source>
        <dbReference type="EMBL" id="HAN28145.1"/>
    </source>
</evidence>
<dbReference type="InterPro" id="IPR004255">
    <property type="entry name" value="O-acyltransferase_WSD1_N"/>
</dbReference>
<dbReference type="GO" id="GO:0004144">
    <property type="term" value="F:diacylglycerol O-acyltransferase activity"/>
    <property type="evidence" value="ECO:0007669"/>
    <property type="project" value="UniProtKB-EC"/>
</dbReference>
<name>A0A3C1KNA4_9GAMM</name>
<reference evidence="11 12" key="1">
    <citation type="journal article" date="2018" name="Nat. Biotechnol.">
        <title>A standardized bacterial taxonomy based on genome phylogeny substantially revises the tree of life.</title>
        <authorList>
            <person name="Parks D.H."/>
            <person name="Chuvochina M."/>
            <person name="Waite D.W."/>
            <person name="Rinke C."/>
            <person name="Skarshewski A."/>
            <person name="Chaumeil P.A."/>
            <person name="Hugenholtz P."/>
        </authorList>
    </citation>
    <scope>NUCLEOTIDE SEQUENCE [LARGE SCALE GENOMIC DNA]</scope>
    <source>
        <strain evidence="11">UBA9158</strain>
    </source>
</reference>
<dbReference type="PANTHER" id="PTHR31650">
    <property type="entry name" value="O-ACYLTRANSFERASE (WSD1-LIKE) FAMILY PROTEIN"/>
    <property type="match status" value="1"/>
</dbReference>
<dbReference type="Pfam" id="PF06974">
    <property type="entry name" value="WS_DGAT_C"/>
    <property type="match status" value="1"/>
</dbReference>
<dbReference type="GO" id="GO:0019432">
    <property type="term" value="P:triglyceride biosynthetic process"/>
    <property type="evidence" value="ECO:0007669"/>
    <property type="project" value="UniProtKB-UniPathway"/>
</dbReference>
<dbReference type="InterPro" id="IPR023213">
    <property type="entry name" value="CAT-like_dom_sf"/>
</dbReference>
<dbReference type="GO" id="GO:0001666">
    <property type="term" value="P:response to hypoxia"/>
    <property type="evidence" value="ECO:0007669"/>
    <property type="project" value="TreeGrafter"/>
</dbReference>
<dbReference type="GO" id="GO:0006071">
    <property type="term" value="P:glycerol metabolic process"/>
    <property type="evidence" value="ECO:0007669"/>
    <property type="project" value="UniProtKB-KW"/>
</dbReference>
<dbReference type="EMBL" id="DMND01000143">
    <property type="protein sequence ID" value="HAN28145.1"/>
    <property type="molecule type" value="Genomic_DNA"/>
</dbReference>
<dbReference type="STRING" id="1121937.GCA_000423125_02621"/>
<evidence type="ECO:0000256" key="6">
    <source>
        <dbReference type="ARBA" id="ARBA00022798"/>
    </source>
</evidence>
<protein>
    <recommendedName>
        <fullName evidence="4">diacylglycerol O-acyltransferase</fullName>
        <ecNumber evidence="4">2.3.1.20</ecNumber>
    </recommendedName>
</protein>
<keyword evidence="6" id="KW-0319">Glycerol metabolism</keyword>
<evidence type="ECO:0000256" key="5">
    <source>
        <dbReference type="ARBA" id="ARBA00022679"/>
    </source>
</evidence>
<dbReference type="EC" id="2.3.1.20" evidence="4"/>
<accession>A0A3C1KNA4</accession>
<evidence type="ECO:0000256" key="3">
    <source>
        <dbReference type="ARBA" id="ARBA00009587"/>
    </source>
</evidence>
<gene>
    <name evidence="11" type="ORF">DCP75_10590</name>
</gene>
<comment type="pathway">
    <text evidence="2">Lipid metabolism.</text>
</comment>
<comment type="catalytic activity">
    <reaction evidence="8">
        <text>an acyl-CoA + a 1,2-diacyl-sn-glycerol = a triacyl-sn-glycerol + CoA</text>
        <dbReference type="Rhea" id="RHEA:10868"/>
        <dbReference type="ChEBI" id="CHEBI:17815"/>
        <dbReference type="ChEBI" id="CHEBI:57287"/>
        <dbReference type="ChEBI" id="CHEBI:58342"/>
        <dbReference type="ChEBI" id="CHEBI:64615"/>
        <dbReference type="EC" id="2.3.1.20"/>
    </reaction>
</comment>
<dbReference type="UniPathway" id="UPA00282"/>
<feature type="non-terminal residue" evidence="11">
    <location>
        <position position="1"/>
    </location>
</feature>
<feature type="non-terminal residue" evidence="11">
    <location>
        <position position="328"/>
    </location>
</feature>
<dbReference type="Gene3D" id="3.30.559.10">
    <property type="entry name" value="Chloramphenicol acetyltransferase-like domain"/>
    <property type="match status" value="1"/>
</dbReference>
<dbReference type="GO" id="GO:0005886">
    <property type="term" value="C:plasma membrane"/>
    <property type="evidence" value="ECO:0007669"/>
    <property type="project" value="TreeGrafter"/>
</dbReference>
<comment type="similarity">
    <text evidence="3">Belongs to the long-chain O-acyltransferase family.</text>
</comment>
<evidence type="ECO:0000256" key="7">
    <source>
        <dbReference type="ARBA" id="ARBA00023315"/>
    </source>
</evidence>
<keyword evidence="5 11" id="KW-0808">Transferase</keyword>
<sequence>FYDPATTGRDVVRFKDILQTFAERLDRSPVFRRKLAMVPLNLDQPYWVDDDRFDLEFHVRHIALPKPGDWRQLSILAARLHARPLDRARPLWEAYIIEGLDNVAGLPQGCYAMLLKVHHAAIDGASGVELISALHDFTATPPPPRPAAPPLLDSPPSQAEMLWRAYKANMKAPFRLARMVGQGIPAWRRVHEGVKAKKFRTLGDKERTRFNAAVSPHRVFGAADFDLAVIRKAREAVPGATVNDAILSIVGGALRQYLMDKKELPAKSLVAGAPVNVRSRDEAKTGGNQVSMMTVPLGSDVADPLERLRSVHRDAVGSKAYHEAVGAR</sequence>
<dbReference type="PANTHER" id="PTHR31650:SF1">
    <property type="entry name" value="WAX ESTER SYNTHASE_DIACYLGLYCEROL ACYLTRANSFERASE 4-RELATED"/>
    <property type="match status" value="1"/>
</dbReference>
<dbReference type="AlphaFoldDB" id="A0A3C1KNA4"/>
<comment type="pathway">
    <text evidence="1">Glycerolipid metabolism; triacylglycerol biosynthesis.</text>
</comment>
<dbReference type="SUPFAM" id="SSF52777">
    <property type="entry name" value="CoA-dependent acyltransferases"/>
    <property type="match status" value="1"/>
</dbReference>
<feature type="domain" description="O-acyltransferase WSD1-like N-terminal" evidence="9">
    <location>
        <begin position="12"/>
        <end position="245"/>
    </location>
</feature>
<evidence type="ECO:0000256" key="8">
    <source>
        <dbReference type="ARBA" id="ARBA00048109"/>
    </source>
</evidence>
<organism evidence="11 12">
    <name type="scientific">Haliea salexigens</name>
    <dbReference type="NCBI Taxonomy" id="287487"/>
    <lineage>
        <taxon>Bacteria</taxon>
        <taxon>Pseudomonadati</taxon>
        <taxon>Pseudomonadota</taxon>
        <taxon>Gammaproteobacteria</taxon>
        <taxon>Cellvibrionales</taxon>
        <taxon>Halieaceae</taxon>
        <taxon>Haliea</taxon>
    </lineage>
</organism>
<evidence type="ECO:0000259" key="10">
    <source>
        <dbReference type="Pfam" id="PF06974"/>
    </source>
</evidence>
<evidence type="ECO:0000313" key="12">
    <source>
        <dbReference type="Proteomes" id="UP000259273"/>
    </source>
</evidence>
<dbReference type="InterPro" id="IPR045034">
    <property type="entry name" value="O-acyltransferase_WSD1-like"/>
</dbReference>